<dbReference type="InterPro" id="IPR024344">
    <property type="entry name" value="MDMPI_metal-binding"/>
</dbReference>
<evidence type="ECO:0000313" key="2">
    <source>
        <dbReference type="EMBL" id="BBH17628.1"/>
    </source>
</evidence>
<dbReference type="KEGG" id="nbe:Back2_19150"/>
<feature type="domain" description="Mycothiol-dependent maleylpyruvate isomerase metal-binding" evidence="1">
    <location>
        <begin position="21"/>
        <end position="162"/>
    </location>
</feature>
<dbReference type="AlphaFoldDB" id="A0A3G9J236"/>
<dbReference type="GO" id="GO:0046872">
    <property type="term" value="F:metal ion binding"/>
    <property type="evidence" value="ECO:0007669"/>
    <property type="project" value="InterPro"/>
</dbReference>
<evidence type="ECO:0000313" key="3">
    <source>
        <dbReference type="Proteomes" id="UP000271573"/>
    </source>
</evidence>
<dbReference type="SUPFAM" id="SSF109854">
    <property type="entry name" value="DinB/YfiT-like putative metalloenzymes"/>
    <property type="match status" value="1"/>
</dbReference>
<dbReference type="OrthoDB" id="113180at2"/>
<protein>
    <recommendedName>
        <fullName evidence="1">Mycothiol-dependent maleylpyruvate isomerase metal-binding domain-containing protein</fullName>
    </recommendedName>
</protein>
<gene>
    <name evidence="2" type="ORF">Back2_19150</name>
</gene>
<organism evidence="2 3">
    <name type="scientific">Nocardioides baekrokdamisoli</name>
    <dbReference type="NCBI Taxonomy" id="1804624"/>
    <lineage>
        <taxon>Bacteria</taxon>
        <taxon>Bacillati</taxon>
        <taxon>Actinomycetota</taxon>
        <taxon>Actinomycetes</taxon>
        <taxon>Propionibacteriales</taxon>
        <taxon>Nocardioidaceae</taxon>
        <taxon>Nocardioides</taxon>
    </lineage>
</organism>
<dbReference type="Proteomes" id="UP000271573">
    <property type="component" value="Chromosome"/>
</dbReference>
<proteinExistence type="predicted"/>
<evidence type="ECO:0000259" key="1">
    <source>
        <dbReference type="Pfam" id="PF11716"/>
    </source>
</evidence>
<dbReference type="NCBIfam" id="TIGR03084">
    <property type="entry name" value="TIGR03084 family metal-binding protein"/>
    <property type="match status" value="1"/>
</dbReference>
<dbReference type="InterPro" id="IPR017518">
    <property type="entry name" value="CHP03084"/>
</dbReference>
<accession>A0A3G9J236</accession>
<dbReference type="Pfam" id="PF11716">
    <property type="entry name" value="MDMPI_N"/>
    <property type="match status" value="1"/>
</dbReference>
<sequence length="279" mass="29645">MNASEQRRGASPIVDEVLADLAAEGAAVESLVSGLTEEGWRTMTPADGWDIATTIAHLLWTDENSVHAITGTFGDKDAWDAVVMKAIADPTGFVDAEAYALAKELTGTELLARWQASRADLDAKLRTVPDGQKIMWFGPPMSAASMATARLMETWAHGLDIADAVGVTVAPTDRLRHIASIGVRTRNFAFANNGLEAPADEFRVDLVGPHEDVWSWGPEDAKQTVTGSAYDFARLVTQRVNRADTDLVASGADAEQWLGIAQCFAGPAGGGRPVQGGNA</sequence>
<dbReference type="EMBL" id="AP019307">
    <property type="protein sequence ID" value="BBH17628.1"/>
    <property type="molecule type" value="Genomic_DNA"/>
</dbReference>
<dbReference type="NCBIfam" id="TIGR03083">
    <property type="entry name" value="maleylpyruvate isomerase family mycothiol-dependent enzyme"/>
    <property type="match status" value="1"/>
</dbReference>
<reference evidence="2 3" key="1">
    <citation type="submission" date="2018-11" db="EMBL/GenBank/DDBJ databases">
        <title>Complete genome sequence of Nocardioides baekrokdamisoli strain KCTC 39748.</title>
        <authorList>
            <person name="Kang S.W."/>
            <person name="Lee K.C."/>
            <person name="Kim K.K."/>
            <person name="Kim J.S."/>
            <person name="Kim D.S."/>
            <person name="Ko S.H."/>
            <person name="Yang S.H."/>
            <person name="Shin Y.K."/>
            <person name="Lee J.S."/>
        </authorList>
    </citation>
    <scope>NUCLEOTIDE SEQUENCE [LARGE SCALE GENOMIC DNA]</scope>
    <source>
        <strain evidence="2 3">KCTC 39748</strain>
    </source>
</reference>
<dbReference type="InterPro" id="IPR017517">
    <property type="entry name" value="Maleyloyr_isom"/>
</dbReference>
<dbReference type="Gene3D" id="1.20.120.450">
    <property type="entry name" value="dinb family like domain"/>
    <property type="match status" value="1"/>
</dbReference>
<name>A0A3G9J236_9ACTN</name>
<dbReference type="RefSeq" id="WP_125568928.1">
    <property type="nucleotide sequence ID" value="NZ_AP019307.1"/>
</dbReference>
<keyword evidence="3" id="KW-1185">Reference proteome</keyword>
<dbReference type="InterPro" id="IPR034660">
    <property type="entry name" value="DinB/YfiT-like"/>
</dbReference>